<accession>A0A075ARJ0</accession>
<evidence type="ECO:0000313" key="13">
    <source>
        <dbReference type="EMBL" id="EPZ32795.1"/>
    </source>
</evidence>
<keyword evidence="9 11" id="KW-0067">ATP-binding</keyword>
<dbReference type="PRINTS" id="PR00989">
    <property type="entry name" value="ADENOKINASE"/>
</dbReference>
<keyword evidence="11" id="KW-0460">Magnesium</keyword>
<dbReference type="InterPro" id="IPR011611">
    <property type="entry name" value="PfkB_dom"/>
</dbReference>
<dbReference type="SUPFAM" id="SSF53613">
    <property type="entry name" value="Ribokinase-like"/>
    <property type="match status" value="1"/>
</dbReference>
<dbReference type="Proteomes" id="UP000030755">
    <property type="component" value="Unassembled WGS sequence"/>
</dbReference>
<dbReference type="STRING" id="988480.A0A075ARJ0"/>
<comment type="catalytic activity">
    <reaction evidence="11">
        <text>adenosine + ATP = AMP + ADP + H(+)</text>
        <dbReference type="Rhea" id="RHEA:20824"/>
        <dbReference type="ChEBI" id="CHEBI:15378"/>
        <dbReference type="ChEBI" id="CHEBI:16335"/>
        <dbReference type="ChEBI" id="CHEBI:30616"/>
        <dbReference type="ChEBI" id="CHEBI:456215"/>
        <dbReference type="ChEBI" id="CHEBI:456216"/>
        <dbReference type="EC" id="2.7.1.20"/>
    </reaction>
</comment>
<sequence length="342" mass="37297">MTKSLNGALFGMCNPLLDLIADVKSDILKKYNLKDNDQILADETHKGLFEDLLNQYKVQYVAGGAGQNSMRVAQWLLPPNSTVYLGCVGNDEFSRQLKQSASNDGLHVEYMIDSSTPTGCCAVLVQGKYRSLVANLAAANNYKMEHLLAEKCQTLMESAQCFYITGFFITVSPDSIIHVASHAAQKNKPFCFNLSAPFLSQFFNESLLKTLPYVDVLFGNETEALAFAEANAFNTKDMKEIAIKLSALPKVNQNRNRIVVITQGADCVIVATKGNIQEFSVAPIPSDEIVDTNGAGDAFVGGFLSQFILGNPIEDCIQKGIYAASVIIRSSGCTFPKSNDKQ</sequence>
<evidence type="ECO:0000256" key="7">
    <source>
        <dbReference type="ARBA" id="ARBA00022741"/>
    </source>
</evidence>
<feature type="active site" description="Proton acceptor" evidence="10">
    <location>
        <position position="297"/>
    </location>
</feature>
<dbReference type="PROSITE" id="PS00584">
    <property type="entry name" value="PFKB_KINASES_2"/>
    <property type="match status" value="1"/>
</dbReference>
<dbReference type="UniPathway" id="UPA00588">
    <property type="reaction ID" value="UER00659"/>
</dbReference>
<dbReference type="InterPro" id="IPR002173">
    <property type="entry name" value="Carboh/pur_kinase_PfkB_CS"/>
</dbReference>
<keyword evidence="7 11" id="KW-0547">Nucleotide-binding</keyword>
<dbReference type="CDD" id="cd01168">
    <property type="entry name" value="adenosine_kinase"/>
    <property type="match status" value="1"/>
</dbReference>
<dbReference type="HOGENOM" id="CLU_045832_0_0_1"/>
<dbReference type="Gene3D" id="3.30.1110.10">
    <property type="match status" value="1"/>
</dbReference>
<evidence type="ECO:0000313" key="14">
    <source>
        <dbReference type="Proteomes" id="UP000030755"/>
    </source>
</evidence>
<evidence type="ECO:0000256" key="3">
    <source>
        <dbReference type="ARBA" id="ARBA00010688"/>
    </source>
</evidence>
<protein>
    <recommendedName>
        <fullName evidence="4 11">Adenosine kinase</fullName>
        <shortName evidence="11">AK</shortName>
        <ecNumber evidence="4 11">2.7.1.20</ecNumber>
    </recommendedName>
    <alternativeName>
        <fullName evidence="11">Adenosine 5'-phosphotransferase</fullName>
    </alternativeName>
</protein>
<evidence type="ECO:0000256" key="6">
    <source>
        <dbReference type="ARBA" id="ARBA00022726"/>
    </source>
</evidence>
<evidence type="ECO:0000256" key="2">
    <source>
        <dbReference type="ARBA" id="ARBA00004801"/>
    </source>
</evidence>
<dbReference type="EC" id="2.7.1.20" evidence="4 11"/>
<gene>
    <name evidence="13" type="ORF">O9G_000870</name>
</gene>
<evidence type="ECO:0000256" key="11">
    <source>
        <dbReference type="RuleBase" id="RU368116"/>
    </source>
</evidence>
<evidence type="ECO:0000259" key="12">
    <source>
        <dbReference type="Pfam" id="PF00294"/>
    </source>
</evidence>
<organism evidence="13 14">
    <name type="scientific">Rozella allomycis (strain CSF55)</name>
    <dbReference type="NCBI Taxonomy" id="988480"/>
    <lineage>
        <taxon>Eukaryota</taxon>
        <taxon>Fungi</taxon>
        <taxon>Fungi incertae sedis</taxon>
        <taxon>Cryptomycota</taxon>
        <taxon>Cryptomycota incertae sedis</taxon>
        <taxon>Rozella</taxon>
    </lineage>
</organism>
<evidence type="ECO:0000256" key="5">
    <source>
        <dbReference type="ARBA" id="ARBA00022679"/>
    </source>
</evidence>
<dbReference type="OMA" id="RTMCTYL"/>
<evidence type="ECO:0000256" key="10">
    <source>
        <dbReference type="PIRSR" id="PIRSR601805-1"/>
    </source>
</evidence>
<comment type="function">
    <text evidence="11">ATP dependent phosphorylation of adenosine and other related nucleoside analogs to monophosphate derivatives.</text>
</comment>
<dbReference type="PANTHER" id="PTHR45769:SF3">
    <property type="entry name" value="ADENOSINE KINASE"/>
    <property type="match status" value="1"/>
</dbReference>
<dbReference type="OrthoDB" id="432447at2759"/>
<dbReference type="GO" id="GO:0005524">
    <property type="term" value="F:ATP binding"/>
    <property type="evidence" value="ECO:0007669"/>
    <property type="project" value="UniProtKB-UniRule"/>
</dbReference>
<dbReference type="GO" id="GO:0044209">
    <property type="term" value="P:AMP salvage"/>
    <property type="evidence" value="ECO:0007669"/>
    <property type="project" value="UniProtKB-UniRule"/>
</dbReference>
<keyword evidence="14" id="KW-1185">Reference proteome</keyword>
<proteinExistence type="inferred from homology"/>
<dbReference type="InterPro" id="IPR001805">
    <property type="entry name" value="Adenokinase"/>
</dbReference>
<dbReference type="InterPro" id="IPR029056">
    <property type="entry name" value="Ribokinase-like"/>
</dbReference>
<dbReference type="GO" id="GO:0006144">
    <property type="term" value="P:purine nucleobase metabolic process"/>
    <property type="evidence" value="ECO:0007669"/>
    <property type="project" value="EnsemblFungi"/>
</dbReference>
<comment type="pathway">
    <text evidence="2 11">Purine metabolism; AMP biosynthesis via salvage pathway; AMP from adenosine: step 1/1.</text>
</comment>
<keyword evidence="8 11" id="KW-0418">Kinase</keyword>
<keyword evidence="6 11" id="KW-0660">Purine salvage</keyword>
<dbReference type="AlphaFoldDB" id="A0A075ARJ0"/>
<keyword evidence="5 11" id="KW-0808">Transferase</keyword>
<dbReference type="PANTHER" id="PTHR45769">
    <property type="entry name" value="ADENOSINE KINASE"/>
    <property type="match status" value="1"/>
</dbReference>
<comment type="similarity">
    <text evidence="3 11">Belongs to the carbohydrate kinase PfkB family.</text>
</comment>
<dbReference type="GO" id="GO:0005829">
    <property type="term" value="C:cytosol"/>
    <property type="evidence" value="ECO:0007669"/>
    <property type="project" value="TreeGrafter"/>
</dbReference>
<reference evidence="13 14" key="1">
    <citation type="journal article" date="2013" name="Curr. Biol.">
        <title>Shared signatures of parasitism and phylogenomics unite Cryptomycota and microsporidia.</title>
        <authorList>
            <person name="James T.Y."/>
            <person name="Pelin A."/>
            <person name="Bonen L."/>
            <person name="Ahrendt S."/>
            <person name="Sain D."/>
            <person name="Corradi N."/>
            <person name="Stajich J.E."/>
        </authorList>
    </citation>
    <scope>NUCLEOTIDE SEQUENCE [LARGE SCALE GENOMIC DNA]</scope>
    <source>
        <strain evidence="13 14">CSF55</strain>
    </source>
</reference>
<name>A0A075ARJ0_ROZAC</name>
<dbReference type="FunFam" id="3.40.1190.20:FF:000006">
    <property type="entry name" value="Adenosine kinase 2"/>
    <property type="match status" value="1"/>
</dbReference>
<feature type="domain" description="Carbohydrate kinase PfkB" evidence="12">
    <location>
        <begin position="36"/>
        <end position="336"/>
    </location>
</feature>
<evidence type="ECO:0000256" key="1">
    <source>
        <dbReference type="ARBA" id="ARBA00001946"/>
    </source>
</evidence>
<dbReference type="Gene3D" id="3.40.1190.20">
    <property type="match status" value="1"/>
</dbReference>
<dbReference type="Pfam" id="PF00294">
    <property type="entry name" value="PfkB"/>
    <property type="match status" value="1"/>
</dbReference>
<evidence type="ECO:0000256" key="4">
    <source>
        <dbReference type="ARBA" id="ARBA00012119"/>
    </source>
</evidence>
<dbReference type="GO" id="GO:0004001">
    <property type="term" value="F:adenosine kinase activity"/>
    <property type="evidence" value="ECO:0007669"/>
    <property type="project" value="UniProtKB-UniRule"/>
</dbReference>
<dbReference type="EMBL" id="KE561117">
    <property type="protein sequence ID" value="EPZ32795.1"/>
    <property type="molecule type" value="Genomic_DNA"/>
</dbReference>
<evidence type="ECO:0000256" key="9">
    <source>
        <dbReference type="ARBA" id="ARBA00022840"/>
    </source>
</evidence>
<evidence type="ECO:0000256" key="8">
    <source>
        <dbReference type="ARBA" id="ARBA00022777"/>
    </source>
</evidence>
<dbReference type="GO" id="GO:0005634">
    <property type="term" value="C:nucleus"/>
    <property type="evidence" value="ECO:0007669"/>
    <property type="project" value="TreeGrafter"/>
</dbReference>
<comment type="cofactor">
    <cofactor evidence="1 11">
        <name>Mg(2+)</name>
        <dbReference type="ChEBI" id="CHEBI:18420"/>
    </cofactor>
</comment>
<dbReference type="GO" id="GO:0006166">
    <property type="term" value="P:purine ribonucleoside salvage"/>
    <property type="evidence" value="ECO:0007669"/>
    <property type="project" value="UniProtKB-KW"/>
</dbReference>